<organism evidence="2 3">
    <name type="scientific">Cannabis sativa</name>
    <name type="common">Hemp</name>
    <name type="synonym">Marijuana</name>
    <dbReference type="NCBI Taxonomy" id="3483"/>
    <lineage>
        <taxon>Eukaryota</taxon>
        <taxon>Viridiplantae</taxon>
        <taxon>Streptophyta</taxon>
        <taxon>Embryophyta</taxon>
        <taxon>Tracheophyta</taxon>
        <taxon>Spermatophyta</taxon>
        <taxon>Magnoliopsida</taxon>
        <taxon>eudicotyledons</taxon>
        <taxon>Gunneridae</taxon>
        <taxon>Pentapetalae</taxon>
        <taxon>rosids</taxon>
        <taxon>fabids</taxon>
        <taxon>Rosales</taxon>
        <taxon>Cannabaceae</taxon>
        <taxon>Cannabis</taxon>
    </lineage>
</organism>
<dbReference type="PANTHER" id="PTHR32091">
    <property type="entry name" value="EUKARYOTIC TRANSLATION INITIATION FACTOR 4B"/>
    <property type="match status" value="1"/>
</dbReference>
<feature type="compositionally biased region" description="Basic and acidic residues" evidence="1">
    <location>
        <begin position="559"/>
        <end position="568"/>
    </location>
</feature>
<feature type="region of interest" description="Disordered" evidence="1">
    <location>
        <begin position="309"/>
        <end position="346"/>
    </location>
</feature>
<feature type="compositionally biased region" description="Basic and acidic residues" evidence="1">
    <location>
        <begin position="309"/>
        <end position="328"/>
    </location>
</feature>
<dbReference type="EMBL" id="JAATIP010000160">
    <property type="protein sequence ID" value="KAF4365279.1"/>
    <property type="molecule type" value="Genomic_DNA"/>
</dbReference>
<sequence length="629" mass="69982">MSKKKVCGNTMTLKDFHGGSIPTDLPLPSAPGVIVRPSDRPSYDRSASWGNQMGRSDHRSSRPHTSPAMRNFDDKSPFLTHTSHIGRNFDEDERKPLDGVSAPRRTISDESIRVAPIRTEQKQESASVGGGSWSRQGLASNSQVPSGTVNSYSGRVSEMAHGGVPYQNLDSHDGHGVGGTHPNAWAARKEAAGGTERQQSTWSAPVAVSKLAHASALEKISSGRWQSKPCTNNQTDAEIMRLSETESGLHNKGYGNNAFNKIGSVADIESYDTNLARHAERGLHIEDNVQGGRKESPDYERARTLINSEVKDKNPSGYRDRGQPDHTSGRFGGAKLQTQMHSEPSERPKLKLLPRMKPLETTEPYSVDPIQGHQQVTEYIHTDNFNEPRENSNSLKSGVASTEIEKQAVERPKLNLQPRSQSVERLEGTEKERNFLFGGARPRELVLKERGIDDVAINHDLIQQSERVEVHAPKAERISGNAIASRYNERTTESPPVVDQRTAAKKVDRRERDHRADITRSDAQKRNWRSDNNSRENRRNNREIEKQPQQPERAPSPETWRKPVEQPKKTTAADLVGMRYGKAASAVELAQAFSRSASEPNADNRHSGQRRLPGRTQMPFSRLMSATTQ</sequence>
<evidence type="ECO:0000313" key="3">
    <source>
        <dbReference type="Proteomes" id="UP000525078"/>
    </source>
</evidence>
<dbReference type="GO" id="GO:0003743">
    <property type="term" value="F:translation initiation factor activity"/>
    <property type="evidence" value="ECO:0007669"/>
    <property type="project" value="InterPro"/>
</dbReference>
<name>A0A7J6F5V6_CANSA</name>
<accession>A0A7J6F5V6</accession>
<dbReference type="GO" id="GO:0003729">
    <property type="term" value="F:mRNA binding"/>
    <property type="evidence" value="ECO:0007669"/>
    <property type="project" value="TreeGrafter"/>
</dbReference>
<gene>
    <name evidence="2" type="ORF">F8388_017845</name>
</gene>
<protein>
    <submittedName>
        <fullName evidence="2">Uncharacterized protein</fullName>
    </submittedName>
</protein>
<dbReference type="Proteomes" id="UP000525078">
    <property type="component" value="Unassembled WGS sequence"/>
</dbReference>
<feature type="compositionally biased region" description="Basic and acidic residues" evidence="1">
    <location>
        <begin position="505"/>
        <end position="546"/>
    </location>
</feature>
<feature type="region of interest" description="Disordered" evidence="1">
    <location>
        <begin position="591"/>
        <end position="629"/>
    </location>
</feature>
<evidence type="ECO:0000313" key="2">
    <source>
        <dbReference type="EMBL" id="KAF4365279.1"/>
    </source>
</evidence>
<feature type="region of interest" description="Disordered" evidence="1">
    <location>
        <begin position="1"/>
        <end position="183"/>
    </location>
</feature>
<reference evidence="2 3" key="1">
    <citation type="journal article" date="2020" name="bioRxiv">
        <title>Sequence and annotation of 42 cannabis genomes reveals extensive copy number variation in cannabinoid synthesis and pathogen resistance genes.</title>
        <authorList>
            <person name="Mckernan K.J."/>
            <person name="Helbert Y."/>
            <person name="Kane L.T."/>
            <person name="Ebling H."/>
            <person name="Zhang L."/>
            <person name="Liu B."/>
            <person name="Eaton Z."/>
            <person name="Mclaughlin S."/>
            <person name="Kingan S."/>
            <person name="Baybayan P."/>
            <person name="Concepcion G."/>
            <person name="Jordan M."/>
            <person name="Riva A."/>
            <person name="Barbazuk W."/>
            <person name="Harkins T."/>
        </authorList>
    </citation>
    <scope>NUCLEOTIDE SEQUENCE [LARGE SCALE GENOMIC DNA]</scope>
    <source>
        <strain evidence="3">cv. Jamaican Lion 4</strain>
        <tissue evidence="2">Leaf</tissue>
    </source>
</reference>
<feature type="compositionally biased region" description="Polar residues" evidence="1">
    <location>
        <begin position="133"/>
        <end position="154"/>
    </location>
</feature>
<evidence type="ECO:0000256" key="1">
    <source>
        <dbReference type="SAM" id="MobiDB-lite"/>
    </source>
</evidence>
<dbReference type="AlphaFoldDB" id="A0A7J6F5V6"/>
<proteinExistence type="predicted"/>
<feature type="region of interest" description="Disordered" evidence="1">
    <location>
        <begin position="481"/>
        <end position="576"/>
    </location>
</feature>
<dbReference type="InterPro" id="IPR010433">
    <property type="entry name" value="EIF-4B_pln"/>
</dbReference>
<comment type="caution">
    <text evidence="2">The sequence shown here is derived from an EMBL/GenBank/DDBJ whole genome shotgun (WGS) entry which is preliminary data.</text>
</comment>
<dbReference type="PANTHER" id="PTHR32091:SF4">
    <property type="entry name" value="OS07G0546100 PROTEIN"/>
    <property type="match status" value="1"/>
</dbReference>
<feature type="compositionally biased region" description="Basic and acidic residues" evidence="1">
    <location>
        <begin position="87"/>
        <end position="97"/>
    </location>
</feature>